<keyword evidence="3" id="KW-1185">Reference proteome</keyword>
<dbReference type="GO" id="GO:0070072">
    <property type="term" value="P:vacuolar proton-transporting V-type ATPase complex assembly"/>
    <property type="evidence" value="ECO:0007669"/>
    <property type="project" value="InterPro"/>
</dbReference>
<sequence>MPCDDKEKMTGSRLDISLGQVLEPGVASGTHKVLRLVLFLLLLVLLVCMLLGINQPHSTIWFLLACGLTLSYYWFMEKVALQHHPEK</sequence>
<gene>
    <name evidence="2" type="ORF">GAYE_SCF24G4383</name>
</gene>
<dbReference type="InterPro" id="IPR013945">
    <property type="entry name" value="Pkr1"/>
</dbReference>
<name>A0AAV9IG87_9RHOD</name>
<reference evidence="2 3" key="1">
    <citation type="submission" date="2022-07" db="EMBL/GenBank/DDBJ databases">
        <title>Genome-wide signatures of adaptation to extreme environments.</title>
        <authorList>
            <person name="Cho C.H."/>
            <person name="Yoon H.S."/>
        </authorList>
    </citation>
    <scope>NUCLEOTIDE SEQUENCE [LARGE SCALE GENOMIC DNA]</scope>
    <source>
        <strain evidence="2 3">108.79 E11</strain>
    </source>
</reference>
<evidence type="ECO:0000313" key="2">
    <source>
        <dbReference type="EMBL" id="KAK4526467.1"/>
    </source>
</evidence>
<keyword evidence="1" id="KW-0472">Membrane</keyword>
<protein>
    <submittedName>
        <fullName evidence="2">Uncharacterized protein</fullName>
    </submittedName>
</protein>
<dbReference type="EMBL" id="JANCYU010000040">
    <property type="protein sequence ID" value="KAK4526467.1"/>
    <property type="molecule type" value="Genomic_DNA"/>
</dbReference>
<proteinExistence type="predicted"/>
<accession>A0AAV9IG87</accession>
<dbReference type="Proteomes" id="UP001300502">
    <property type="component" value="Unassembled WGS sequence"/>
</dbReference>
<feature type="transmembrane region" description="Helical" evidence="1">
    <location>
        <begin position="59"/>
        <end position="75"/>
    </location>
</feature>
<keyword evidence="1" id="KW-0812">Transmembrane</keyword>
<evidence type="ECO:0000313" key="3">
    <source>
        <dbReference type="Proteomes" id="UP001300502"/>
    </source>
</evidence>
<dbReference type="Pfam" id="PF08636">
    <property type="entry name" value="Pkr1"/>
    <property type="match status" value="1"/>
</dbReference>
<comment type="caution">
    <text evidence="2">The sequence shown here is derived from an EMBL/GenBank/DDBJ whole genome shotgun (WGS) entry which is preliminary data.</text>
</comment>
<feature type="transmembrane region" description="Helical" evidence="1">
    <location>
        <begin position="33"/>
        <end position="53"/>
    </location>
</feature>
<keyword evidence="1" id="KW-1133">Transmembrane helix</keyword>
<dbReference type="AlphaFoldDB" id="A0AAV9IG87"/>
<organism evidence="2 3">
    <name type="scientific">Galdieria yellowstonensis</name>
    <dbReference type="NCBI Taxonomy" id="3028027"/>
    <lineage>
        <taxon>Eukaryota</taxon>
        <taxon>Rhodophyta</taxon>
        <taxon>Bangiophyceae</taxon>
        <taxon>Galdieriales</taxon>
        <taxon>Galdieriaceae</taxon>
        <taxon>Galdieria</taxon>
    </lineage>
</organism>
<evidence type="ECO:0000256" key="1">
    <source>
        <dbReference type="SAM" id="Phobius"/>
    </source>
</evidence>